<evidence type="ECO:0000313" key="1">
    <source>
        <dbReference type="EMBL" id="TKK23456.1"/>
    </source>
</evidence>
<comment type="caution">
    <text evidence="1">The sequence shown here is derived from an EMBL/GenBank/DDBJ whole genome shotgun (WGS) entry which is preliminary data.</text>
</comment>
<dbReference type="InterPro" id="IPR003458">
    <property type="entry name" value="Phage_T4_Gp38_tail_assem"/>
</dbReference>
<evidence type="ECO:0000313" key="2">
    <source>
        <dbReference type="Proteomes" id="UP000306327"/>
    </source>
</evidence>
<protein>
    <recommendedName>
        <fullName evidence="3">Tail fiber assembly protein</fullName>
    </recommendedName>
</protein>
<dbReference type="Pfam" id="PF02413">
    <property type="entry name" value="Caudo_TAP"/>
    <property type="match status" value="1"/>
</dbReference>
<proteinExistence type="predicted"/>
<organism evidence="1 2">
    <name type="scientific">Enterobacter cancerogenus</name>
    <dbReference type="NCBI Taxonomy" id="69218"/>
    <lineage>
        <taxon>Bacteria</taxon>
        <taxon>Pseudomonadati</taxon>
        <taxon>Pseudomonadota</taxon>
        <taxon>Gammaproteobacteria</taxon>
        <taxon>Enterobacterales</taxon>
        <taxon>Enterobacteriaceae</taxon>
        <taxon>Enterobacter</taxon>
        <taxon>Enterobacter cloacae complex</taxon>
    </lineage>
</organism>
<dbReference type="Proteomes" id="UP000306327">
    <property type="component" value="Unassembled WGS sequence"/>
</dbReference>
<dbReference type="AlphaFoldDB" id="A0AB38P9E5"/>
<evidence type="ECO:0008006" key="3">
    <source>
        <dbReference type="Google" id="ProtNLM"/>
    </source>
</evidence>
<gene>
    <name evidence="1" type="ORF">EcCFBP13530_04690</name>
</gene>
<sequence length="185" mass="20581">MGQFFWSMMMNNLGKFDKYTPDDPEFPGAMYLRNGDGTDWYSIAWDEARVIENIYAATNDDCDIVCVTDDATALVPLGLTVWEIPKSEAPSDILKQGYGASIVDGSYVINYAAKAESQRQNLLAGANSSIADWRTELQLDVISDDDKASLVKWMAYIKALKALNLSSLEDEADYNAINWPRLPSS</sequence>
<reference evidence="1 2" key="1">
    <citation type="journal article" date="2019" name="Sci. Rep.">
        <title>Differences in resource use lead to coexistence of seed-transmitted microbial populations.</title>
        <authorList>
            <person name="Torres-Cortes G."/>
            <person name="Garcia B.J."/>
            <person name="Compant S."/>
            <person name="Rezki S."/>
            <person name="Jones P."/>
            <person name="Preveaux A."/>
            <person name="Briand M."/>
            <person name="Roulet A."/>
            <person name="Bouchez O."/>
            <person name="Jacobson D."/>
            <person name="Barret M."/>
        </authorList>
    </citation>
    <scope>NUCLEOTIDE SEQUENCE [LARGE SCALE GENOMIC DNA]</scope>
    <source>
        <strain evidence="1 2">CFBP13530</strain>
    </source>
</reference>
<accession>A0AB38P9E5</accession>
<dbReference type="EMBL" id="QGAL01000001">
    <property type="protein sequence ID" value="TKK23456.1"/>
    <property type="molecule type" value="Genomic_DNA"/>
</dbReference>
<name>A0AB38P9E5_9ENTR</name>